<dbReference type="GO" id="GO:0009253">
    <property type="term" value="P:peptidoglycan catabolic process"/>
    <property type="evidence" value="ECO:0007669"/>
    <property type="project" value="InterPro"/>
</dbReference>
<dbReference type="SUPFAM" id="SSF53187">
    <property type="entry name" value="Zn-dependent exopeptidases"/>
    <property type="match status" value="1"/>
</dbReference>
<dbReference type="Proteomes" id="UP000186391">
    <property type="component" value="Unassembled WGS sequence"/>
</dbReference>
<accession>A0A1U7GX13</accession>
<sequence length="255" mass="28185">MKFGIDIGHNCPPDTGAVGVEKEDKLTKAVGTFLMQKLAAAGHSVINCTPTTAVTVGESLRKRVEKANSNNVDVFVSIHFNAFNGQANGTEVFAISNTSKAIARSVLNEIVKLGFKNKGVKSTPFFVIKNTSMPAILVECCFCDSKADMDRFNAEKMAEAIKDGLIGDTDTDEPKPAEEKKYLLKVTQKTVLKPTTEQSSEIPKEALVDIEPGEYPILDFRYEEKHYWVKWVDKSKAERDQHFIFDAYGKVVEAA</sequence>
<evidence type="ECO:0000259" key="1">
    <source>
        <dbReference type="SMART" id="SM00646"/>
    </source>
</evidence>
<dbReference type="OrthoDB" id="9763643at2"/>
<organism evidence="2 3">
    <name type="scientific">Fischerella major NIES-592</name>
    <dbReference type="NCBI Taxonomy" id="210994"/>
    <lineage>
        <taxon>Bacteria</taxon>
        <taxon>Bacillati</taxon>
        <taxon>Cyanobacteriota</taxon>
        <taxon>Cyanophyceae</taxon>
        <taxon>Nostocales</taxon>
        <taxon>Hapalosiphonaceae</taxon>
        <taxon>Fischerella</taxon>
    </lineage>
</organism>
<evidence type="ECO:0000313" key="2">
    <source>
        <dbReference type="EMBL" id="OKH12858.1"/>
    </source>
</evidence>
<dbReference type="PANTHER" id="PTHR30404:SF8">
    <property type="entry name" value="AUTOLYSIN PH-RELATED"/>
    <property type="match status" value="1"/>
</dbReference>
<gene>
    <name evidence="2" type="ORF">NIES592_16700</name>
</gene>
<dbReference type="InterPro" id="IPR002508">
    <property type="entry name" value="MurNAc-LAA_cat"/>
</dbReference>
<keyword evidence="3" id="KW-1185">Reference proteome</keyword>
<dbReference type="SMART" id="SM00646">
    <property type="entry name" value="Ami_3"/>
    <property type="match status" value="1"/>
</dbReference>
<proteinExistence type="predicted"/>
<dbReference type="Gene3D" id="3.40.630.40">
    <property type="entry name" value="Zn-dependent exopeptidases"/>
    <property type="match status" value="1"/>
</dbReference>
<dbReference type="RefSeq" id="WP_073556343.1">
    <property type="nucleotide sequence ID" value="NZ_MRCA01000009.1"/>
</dbReference>
<dbReference type="GO" id="GO:0030288">
    <property type="term" value="C:outer membrane-bounded periplasmic space"/>
    <property type="evidence" value="ECO:0007669"/>
    <property type="project" value="TreeGrafter"/>
</dbReference>
<dbReference type="CDD" id="cd02696">
    <property type="entry name" value="MurNAc-LAA"/>
    <property type="match status" value="1"/>
</dbReference>
<reference evidence="2 3" key="1">
    <citation type="submission" date="2016-11" db="EMBL/GenBank/DDBJ databases">
        <title>Draft Genome Sequences of Nine Cyanobacterial Strains from Diverse Habitats.</title>
        <authorList>
            <person name="Zhu T."/>
            <person name="Hou S."/>
            <person name="Lu X."/>
            <person name="Hess W.R."/>
        </authorList>
    </citation>
    <scope>NUCLEOTIDE SEQUENCE [LARGE SCALE GENOMIC DNA]</scope>
    <source>
        <strain evidence="2 3">NIES-592</strain>
    </source>
</reference>
<name>A0A1U7GX13_9CYAN</name>
<feature type="domain" description="MurNAc-LAA" evidence="1">
    <location>
        <begin position="64"/>
        <end position="166"/>
    </location>
</feature>
<dbReference type="EMBL" id="MRCA01000009">
    <property type="protein sequence ID" value="OKH12858.1"/>
    <property type="molecule type" value="Genomic_DNA"/>
</dbReference>
<evidence type="ECO:0000313" key="3">
    <source>
        <dbReference type="Proteomes" id="UP000186391"/>
    </source>
</evidence>
<dbReference type="PANTHER" id="PTHR30404">
    <property type="entry name" value="N-ACETYLMURAMOYL-L-ALANINE AMIDASE"/>
    <property type="match status" value="1"/>
</dbReference>
<dbReference type="InterPro" id="IPR050695">
    <property type="entry name" value="N-acetylmuramoyl_amidase_3"/>
</dbReference>
<dbReference type="GO" id="GO:0008745">
    <property type="term" value="F:N-acetylmuramoyl-L-alanine amidase activity"/>
    <property type="evidence" value="ECO:0007669"/>
    <property type="project" value="InterPro"/>
</dbReference>
<comment type="caution">
    <text evidence="2">The sequence shown here is derived from an EMBL/GenBank/DDBJ whole genome shotgun (WGS) entry which is preliminary data.</text>
</comment>
<dbReference type="Pfam" id="PF01520">
    <property type="entry name" value="Amidase_3"/>
    <property type="match status" value="1"/>
</dbReference>
<protein>
    <submittedName>
        <fullName evidence="2">N-acetylmuramoyl-L-alanine amidase</fullName>
    </submittedName>
</protein>
<dbReference type="AlphaFoldDB" id="A0A1U7GX13"/>